<evidence type="ECO:0000313" key="2">
    <source>
        <dbReference type="Proteomes" id="UP001605036"/>
    </source>
</evidence>
<proteinExistence type="predicted"/>
<evidence type="ECO:0000313" key="1">
    <source>
        <dbReference type="EMBL" id="KAL2653898.1"/>
    </source>
</evidence>
<sequence>MKACEWPRILRILDKEISAAAAGRESPECPYANAYGVETFKVLEPPANSSVGDRIYLKGNTPSASPAKQLSSKIWVKIVPLLKVEGGAATYDKIPLVTSSGVVQVTSLPDGAGIH</sequence>
<dbReference type="AlphaFoldDB" id="A0ABD1ZR91"/>
<dbReference type="Proteomes" id="UP001605036">
    <property type="component" value="Unassembled WGS sequence"/>
</dbReference>
<dbReference type="InterPro" id="IPR012340">
    <property type="entry name" value="NA-bd_OB-fold"/>
</dbReference>
<protein>
    <submittedName>
        <fullName evidence="1">Uncharacterized protein</fullName>
    </submittedName>
</protein>
<gene>
    <name evidence="1" type="ORF">R1flu_022026</name>
</gene>
<dbReference type="Gene3D" id="2.40.50.140">
    <property type="entry name" value="Nucleic acid-binding proteins"/>
    <property type="match status" value="1"/>
</dbReference>
<keyword evidence="2" id="KW-1185">Reference proteome</keyword>
<name>A0ABD1ZR91_9MARC</name>
<accession>A0ABD1ZR91</accession>
<comment type="caution">
    <text evidence="1">The sequence shown here is derived from an EMBL/GenBank/DDBJ whole genome shotgun (WGS) entry which is preliminary data.</text>
</comment>
<dbReference type="EMBL" id="JBHFFA010000001">
    <property type="protein sequence ID" value="KAL2653898.1"/>
    <property type="molecule type" value="Genomic_DNA"/>
</dbReference>
<reference evidence="1 2" key="1">
    <citation type="submission" date="2024-09" db="EMBL/GenBank/DDBJ databases">
        <title>Chromosome-scale assembly of Riccia fluitans.</title>
        <authorList>
            <person name="Paukszto L."/>
            <person name="Sawicki J."/>
            <person name="Karawczyk K."/>
            <person name="Piernik-Szablinska J."/>
            <person name="Szczecinska M."/>
            <person name="Mazdziarz M."/>
        </authorList>
    </citation>
    <scope>NUCLEOTIDE SEQUENCE [LARGE SCALE GENOMIC DNA]</scope>
    <source>
        <strain evidence="1">Rf_01</strain>
        <tissue evidence="1">Aerial parts of the thallus</tissue>
    </source>
</reference>
<organism evidence="1 2">
    <name type="scientific">Riccia fluitans</name>
    <dbReference type="NCBI Taxonomy" id="41844"/>
    <lineage>
        <taxon>Eukaryota</taxon>
        <taxon>Viridiplantae</taxon>
        <taxon>Streptophyta</taxon>
        <taxon>Embryophyta</taxon>
        <taxon>Marchantiophyta</taxon>
        <taxon>Marchantiopsida</taxon>
        <taxon>Marchantiidae</taxon>
        <taxon>Marchantiales</taxon>
        <taxon>Ricciaceae</taxon>
        <taxon>Riccia</taxon>
    </lineage>
</organism>